<evidence type="ECO:0000313" key="11">
    <source>
        <dbReference type="EMBL" id="ORW91837.1"/>
    </source>
</evidence>
<evidence type="ECO:0000256" key="5">
    <source>
        <dbReference type="ARBA" id="ARBA00022982"/>
    </source>
</evidence>
<evidence type="ECO:0000256" key="4">
    <source>
        <dbReference type="ARBA" id="ARBA00022723"/>
    </source>
</evidence>
<dbReference type="Gene3D" id="3.10.20.30">
    <property type="match status" value="1"/>
</dbReference>
<evidence type="ECO:0000256" key="3">
    <source>
        <dbReference type="ARBA" id="ARBA00022714"/>
    </source>
</evidence>
<dbReference type="CDD" id="cd00207">
    <property type="entry name" value="fer2"/>
    <property type="match status" value="1"/>
</dbReference>
<organism evidence="11 12">
    <name type="scientific">Mycobacterium szulgai</name>
    <dbReference type="NCBI Taxonomy" id="1787"/>
    <lineage>
        <taxon>Bacteria</taxon>
        <taxon>Bacillati</taxon>
        <taxon>Actinomycetota</taxon>
        <taxon>Actinomycetes</taxon>
        <taxon>Mycobacteriales</taxon>
        <taxon>Mycobacteriaceae</taxon>
        <taxon>Mycobacterium</taxon>
    </lineage>
</organism>
<evidence type="ECO:0000256" key="2">
    <source>
        <dbReference type="ARBA" id="ARBA00022448"/>
    </source>
</evidence>
<dbReference type="PROSITE" id="PS00197">
    <property type="entry name" value="2FE2S_FER_1"/>
    <property type="match status" value="1"/>
</dbReference>
<dbReference type="PROSITE" id="PS51085">
    <property type="entry name" value="2FE2S_FER_2"/>
    <property type="match status" value="1"/>
</dbReference>
<feature type="domain" description="2Fe-2S ferredoxin-type" evidence="10">
    <location>
        <begin position="22"/>
        <end position="110"/>
    </location>
</feature>
<dbReference type="AlphaFoldDB" id="A0A1X2DUG9"/>
<dbReference type="GO" id="GO:0046872">
    <property type="term" value="F:metal ion binding"/>
    <property type="evidence" value="ECO:0007669"/>
    <property type="project" value="UniProtKB-KW"/>
</dbReference>
<evidence type="ECO:0000256" key="8">
    <source>
        <dbReference type="ARBA" id="ARBA00034078"/>
    </source>
</evidence>
<dbReference type="EMBL" id="LQPW01000154">
    <property type="protein sequence ID" value="ORW91837.1"/>
    <property type="molecule type" value="Genomic_DNA"/>
</dbReference>
<dbReference type="PANTHER" id="PTHR43112">
    <property type="entry name" value="FERREDOXIN"/>
    <property type="match status" value="1"/>
</dbReference>
<keyword evidence="12" id="KW-1185">Reference proteome</keyword>
<dbReference type="InterPro" id="IPR036010">
    <property type="entry name" value="2Fe-2S_ferredoxin-like_sf"/>
</dbReference>
<dbReference type="Pfam" id="PF00111">
    <property type="entry name" value="Fer2"/>
    <property type="match status" value="1"/>
</dbReference>
<keyword evidence="7" id="KW-0411">Iron-sulfur</keyword>
<dbReference type="PANTHER" id="PTHR43112:SF3">
    <property type="entry name" value="FERREDOXIN-2, CHLOROPLASTIC"/>
    <property type="match status" value="1"/>
</dbReference>
<keyword evidence="6" id="KW-0408">Iron</keyword>
<name>A0A1X2DUG9_MYCSZ</name>
<evidence type="ECO:0000256" key="1">
    <source>
        <dbReference type="ARBA" id="ARBA00007874"/>
    </source>
</evidence>
<reference evidence="11 12" key="1">
    <citation type="submission" date="2016-01" db="EMBL/GenBank/DDBJ databases">
        <title>The new phylogeny of the genus Mycobacterium.</title>
        <authorList>
            <person name="Tarcisio F."/>
            <person name="Conor M."/>
            <person name="Antonella G."/>
            <person name="Elisabetta G."/>
            <person name="Giulia F.S."/>
            <person name="Sara T."/>
            <person name="Anna F."/>
            <person name="Clotilde B."/>
            <person name="Roberto B."/>
            <person name="Veronica D.S."/>
            <person name="Fabio R."/>
            <person name="Monica P."/>
            <person name="Olivier J."/>
            <person name="Enrico T."/>
            <person name="Nicola S."/>
        </authorList>
    </citation>
    <scope>NUCLEOTIDE SEQUENCE [LARGE SCALE GENOMIC DNA]</scope>
    <source>
        <strain evidence="11 12">DSM 44166</strain>
    </source>
</reference>
<comment type="caution">
    <text evidence="11">The sequence shown here is derived from an EMBL/GenBank/DDBJ whole genome shotgun (WGS) entry which is preliminary data.</text>
</comment>
<feature type="region of interest" description="Disordered" evidence="9">
    <location>
        <begin position="1"/>
        <end position="24"/>
    </location>
</feature>
<protein>
    <submittedName>
        <fullName evidence="11">Ferredoxin</fullName>
    </submittedName>
</protein>
<proteinExistence type="inferred from homology"/>
<dbReference type="InterPro" id="IPR001041">
    <property type="entry name" value="2Fe-2S_ferredoxin-type"/>
</dbReference>
<evidence type="ECO:0000256" key="7">
    <source>
        <dbReference type="ARBA" id="ARBA00023014"/>
    </source>
</evidence>
<keyword evidence="2" id="KW-0813">Transport</keyword>
<feature type="compositionally biased region" description="Polar residues" evidence="9">
    <location>
        <begin position="14"/>
        <end position="24"/>
    </location>
</feature>
<evidence type="ECO:0000313" key="12">
    <source>
        <dbReference type="Proteomes" id="UP000193317"/>
    </source>
</evidence>
<dbReference type="InterPro" id="IPR006058">
    <property type="entry name" value="2Fe2S_fd_BS"/>
</dbReference>
<dbReference type="InterPro" id="IPR012675">
    <property type="entry name" value="Beta-grasp_dom_sf"/>
</dbReference>
<evidence type="ECO:0000256" key="6">
    <source>
        <dbReference type="ARBA" id="ARBA00023004"/>
    </source>
</evidence>
<comment type="similarity">
    <text evidence="1">Belongs to the 2Fe2S plant-type ferredoxin family.</text>
</comment>
<dbReference type="GO" id="GO:0051537">
    <property type="term" value="F:2 iron, 2 sulfur cluster binding"/>
    <property type="evidence" value="ECO:0007669"/>
    <property type="project" value="UniProtKB-KW"/>
</dbReference>
<keyword evidence="4" id="KW-0479">Metal-binding</keyword>
<dbReference type="SUPFAM" id="SSF54292">
    <property type="entry name" value="2Fe-2S ferredoxin-like"/>
    <property type="match status" value="1"/>
</dbReference>
<gene>
    <name evidence="11" type="ORF">AWC27_09965</name>
</gene>
<keyword evidence="5" id="KW-0249">Electron transport</keyword>
<comment type="cofactor">
    <cofactor evidence="8">
        <name>[2Fe-2S] cluster</name>
        <dbReference type="ChEBI" id="CHEBI:190135"/>
    </cofactor>
</comment>
<dbReference type="Proteomes" id="UP000193317">
    <property type="component" value="Unassembled WGS sequence"/>
</dbReference>
<evidence type="ECO:0000256" key="9">
    <source>
        <dbReference type="SAM" id="MobiDB-lite"/>
    </source>
</evidence>
<keyword evidence="3" id="KW-0001">2Fe-2S</keyword>
<accession>A0A1X2DUG9</accession>
<sequence length="110" mass="11636">MGASGYVGNPTPHPTAQDSKTEQVTIQLDRRTITVSYRAGSTLLETARIAGLRAPSSCEIGSCGTCMARLTDGSARMINNDALTEQEVAEGWVLTCQSLPISASVTVVYE</sequence>
<evidence type="ECO:0000259" key="10">
    <source>
        <dbReference type="PROSITE" id="PS51085"/>
    </source>
</evidence>